<dbReference type="InterPro" id="IPR036770">
    <property type="entry name" value="Ankyrin_rpt-contain_sf"/>
</dbReference>
<accession>A0A0G4J3I5</accession>
<proteinExistence type="predicted"/>
<dbReference type="Pfam" id="PF00023">
    <property type="entry name" value="Ank"/>
    <property type="match status" value="1"/>
</dbReference>
<dbReference type="Pfam" id="PF12796">
    <property type="entry name" value="Ank_2"/>
    <property type="match status" value="1"/>
</dbReference>
<gene>
    <name evidence="4" type="ORF">PBRA_008773</name>
</gene>
<dbReference type="PANTHER" id="PTHR24198">
    <property type="entry name" value="ANKYRIN REPEAT AND PROTEIN KINASE DOMAIN-CONTAINING PROTEIN"/>
    <property type="match status" value="1"/>
</dbReference>
<dbReference type="PROSITE" id="PS50297">
    <property type="entry name" value="ANK_REP_REGION"/>
    <property type="match status" value="1"/>
</dbReference>
<evidence type="ECO:0000313" key="5">
    <source>
        <dbReference type="Proteomes" id="UP000039324"/>
    </source>
</evidence>
<keyword evidence="2 3" id="KW-0040">ANK repeat</keyword>
<dbReference type="Proteomes" id="UP000039324">
    <property type="component" value="Unassembled WGS sequence"/>
</dbReference>
<dbReference type="OrthoDB" id="194358at2759"/>
<dbReference type="Gene3D" id="1.25.40.20">
    <property type="entry name" value="Ankyrin repeat-containing domain"/>
    <property type="match status" value="2"/>
</dbReference>
<dbReference type="STRING" id="37360.A0A0G4J3I5"/>
<sequence length="258" mass="28735">MAIQGYGEMVPWPAPRNSVDLVRALLKAPDIDVNLDVPLHYAVMSRYYCHDLVPLLVQAPGIVVNARNRYGSTPLDAAVERDLPDLVEILLNVPGIEVNHENSRSTLHIASGGKTGTGIVERLLKAPGIKVNAPDADGWTPLQVAIYTERIDIVEVLLRDARIEVNLPDKYFLDTPLHVAVKTRNLKVVKLLLNRPEIKINARNWRNETPRNIAQGYHCRDIAKALENARPAQCISKLRSYVRRLLFDQAGADASNAH</sequence>
<dbReference type="AlphaFoldDB" id="A0A0G4J3I5"/>
<dbReference type="SMART" id="SM00248">
    <property type="entry name" value="ANK"/>
    <property type="match status" value="5"/>
</dbReference>
<dbReference type="PROSITE" id="PS50088">
    <property type="entry name" value="ANK_REPEAT"/>
    <property type="match status" value="1"/>
</dbReference>
<keyword evidence="5" id="KW-1185">Reference proteome</keyword>
<evidence type="ECO:0000256" key="3">
    <source>
        <dbReference type="PROSITE-ProRule" id="PRU00023"/>
    </source>
</evidence>
<keyword evidence="1" id="KW-0677">Repeat</keyword>
<evidence type="ECO:0000256" key="2">
    <source>
        <dbReference type="ARBA" id="ARBA00023043"/>
    </source>
</evidence>
<feature type="repeat" description="ANK" evidence="3">
    <location>
        <begin position="172"/>
        <end position="195"/>
    </location>
</feature>
<evidence type="ECO:0000313" key="4">
    <source>
        <dbReference type="EMBL" id="CEP01831.1"/>
    </source>
</evidence>
<evidence type="ECO:0000256" key="1">
    <source>
        <dbReference type="ARBA" id="ARBA00022737"/>
    </source>
</evidence>
<organism evidence="4 5">
    <name type="scientific">Plasmodiophora brassicae</name>
    <name type="common">Clubroot disease agent</name>
    <dbReference type="NCBI Taxonomy" id="37360"/>
    <lineage>
        <taxon>Eukaryota</taxon>
        <taxon>Sar</taxon>
        <taxon>Rhizaria</taxon>
        <taxon>Endomyxa</taxon>
        <taxon>Phytomyxea</taxon>
        <taxon>Plasmodiophorida</taxon>
        <taxon>Plasmodiophoridae</taxon>
        <taxon>Plasmodiophora</taxon>
    </lineage>
</organism>
<dbReference type="EMBL" id="CDSF01000119">
    <property type="protein sequence ID" value="CEP01831.1"/>
    <property type="molecule type" value="Genomic_DNA"/>
</dbReference>
<protein>
    <submittedName>
        <fullName evidence="4">Uncharacterized protein</fullName>
    </submittedName>
</protein>
<dbReference type="SUPFAM" id="SSF48403">
    <property type="entry name" value="Ankyrin repeat"/>
    <property type="match status" value="1"/>
</dbReference>
<dbReference type="PANTHER" id="PTHR24198:SF165">
    <property type="entry name" value="ANKYRIN REPEAT-CONTAINING PROTEIN-RELATED"/>
    <property type="match status" value="1"/>
</dbReference>
<reference evidence="4 5" key="1">
    <citation type="submission" date="2015-02" db="EMBL/GenBank/DDBJ databases">
        <authorList>
            <person name="Chooi Y.-H."/>
        </authorList>
    </citation>
    <scope>NUCLEOTIDE SEQUENCE [LARGE SCALE GENOMIC DNA]</scope>
    <source>
        <strain evidence="4">E3</strain>
    </source>
</reference>
<name>A0A0G4J3I5_PLABS</name>
<dbReference type="InterPro" id="IPR002110">
    <property type="entry name" value="Ankyrin_rpt"/>
</dbReference>